<dbReference type="SUPFAM" id="SSF160240">
    <property type="entry name" value="Cation efflux protein cytoplasmic domain-like"/>
    <property type="match status" value="1"/>
</dbReference>
<feature type="compositionally biased region" description="Acidic residues" evidence="6">
    <location>
        <begin position="241"/>
        <end position="257"/>
    </location>
</feature>
<keyword evidence="4 7" id="KW-1133">Transmembrane helix</keyword>
<proteinExistence type="predicted"/>
<dbReference type="InterPro" id="IPR050291">
    <property type="entry name" value="CDF_Transporter"/>
</dbReference>
<dbReference type="Proteomes" id="UP001642405">
    <property type="component" value="Unassembled WGS sequence"/>
</dbReference>
<dbReference type="Gene3D" id="3.30.70.1350">
    <property type="entry name" value="Cation efflux protein, cytoplasmic domain"/>
    <property type="match status" value="1"/>
</dbReference>
<feature type="transmembrane region" description="Helical" evidence="7">
    <location>
        <begin position="469"/>
        <end position="490"/>
    </location>
</feature>
<evidence type="ECO:0000256" key="6">
    <source>
        <dbReference type="SAM" id="MobiDB-lite"/>
    </source>
</evidence>
<sequence length="654" mass="72042">MSSPTHVPRHGSSVLFEEPYTPRGSSLASLMRRRSSSNLHAFGRDDEEAALTPSGMMTPSGSVLARRDTFSDEEDARRLHDERRLSAILNNPQMRSMRLIGRAKRYRWERYWKNEDQLRAMTQPLREYYERNNMLIQQYLYIDRLLNSSLPHDLLNEYNELHSTSNRNVAVPATIREEPGSVSPSNAGFSQLQEQQLARVTIGVTGASPTTGGVAAGAVKKVNRTPKGIYRPAETTPLLEAQEDDDDDDHDPDDDEEYLSRSRSRTTLHDNANKSGAPNPNGDLSATSLTGNFLSTPYGTTSSATGQPSSGTANGNGNSNGNSTGSVNDASDNGGPGSKSPTLADIPLLLEDDDNVDSTAPIVTLAIYVNLVANAILLAGKIAVIFSVPSISVLASLVDAVLDFLSTAIVWTTTWMISNQDQYRYPVGRRRLEPLGVLVFSTIMITSFVQVMLQAGQRLASEDHEIIELGIPALVIMTSTIVIKGLCWLWCRLVRNSSVQALAADAMTDVIFNFGSIMFPIVGFYARIWWLDALGGLLLSMVVIYNWSRTSIEHIKHLSGFSATADQRNILLYLTMRFAKTIKAIQGLQAYHAGDKLIVEVDIVLDANMSLKDSHDLSESLQYVIESVPIVDRAFVHADYADYNLPTHMEQQAE</sequence>
<dbReference type="Pfam" id="PF01545">
    <property type="entry name" value="Cation_efflux"/>
    <property type="match status" value="1"/>
</dbReference>
<feature type="transmembrane region" description="Helical" evidence="7">
    <location>
        <begin position="435"/>
        <end position="457"/>
    </location>
</feature>
<protein>
    <recommendedName>
        <fullName evidence="12">Cation diffusion facilitator</fullName>
    </recommendedName>
</protein>
<evidence type="ECO:0000313" key="10">
    <source>
        <dbReference type="EMBL" id="CAK7210785.1"/>
    </source>
</evidence>
<dbReference type="Pfam" id="PF16916">
    <property type="entry name" value="ZT_dimer"/>
    <property type="match status" value="1"/>
</dbReference>
<dbReference type="SUPFAM" id="SSF161111">
    <property type="entry name" value="Cation efflux protein transmembrane domain-like"/>
    <property type="match status" value="1"/>
</dbReference>
<feature type="compositionally biased region" description="Polar residues" evidence="6">
    <location>
        <begin position="273"/>
        <end position="308"/>
    </location>
</feature>
<reference evidence="10 11" key="1">
    <citation type="submission" date="2024-01" db="EMBL/GenBank/DDBJ databases">
        <authorList>
            <person name="Allen C."/>
            <person name="Tagirdzhanova G."/>
        </authorList>
    </citation>
    <scope>NUCLEOTIDE SEQUENCE [LARGE SCALE GENOMIC DNA]</scope>
</reference>
<dbReference type="PANTHER" id="PTHR43840:SF4">
    <property type="entry name" value="CDF DIVALENT METAL CATION TRANSPORTER (EUROFUNG)"/>
    <property type="match status" value="1"/>
</dbReference>
<feature type="region of interest" description="Disordered" evidence="6">
    <location>
        <begin position="226"/>
        <end position="340"/>
    </location>
</feature>
<feature type="domain" description="Cation efflux protein transmembrane" evidence="8">
    <location>
        <begin position="368"/>
        <end position="558"/>
    </location>
</feature>
<name>A0ABP0AU76_9PEZI</name>
<comment type="subcellular location">
    <subcellularLocation>
        <location evidence="1">Membrane</location>
        <topology evidence="1">Multi-pass membrane protein</topology>
    </subcellularLocation>
</comment>
<keyword evidence="2" id="KW-0813">Transport</keyword>
<dbReference type="InterPro" id="IPR058533">
    <property type="entry name" value="Cation_efflux_TM"/>
</dbReference>
<evidence type="ECO:0000259" key="9">
    <source>
        <dbReference type="Pfam" id="PF16916"/>
    </source>
</evidence>
<organism evidence="10 11">
    <name type="scientific">Sporothrix curviconia</name>
    <dbReference type="NCBI Taxonomy" id="1260050"/>
    <lineage>
        <taxon>Eukaryota</taxon>
        <taxon>Fungi</taxon>
        <taxon>Dikarya</taxon>
        <taxon>Ascomycota</taxon>
        <taxon>Pezizomycotina</taxon>
        <taxon>Sordariomycetes</taxon>
        <taxon>Sordariomycetidae</taxon>
        <taxon>Ophiostomatales</taxon>
        <taxon>Ophiostomataceae</taxon>
        <taxon>Sporothrix</taxon>
    </lineage>
</organism>
<evidence type="ECO:0000256" key="4">
    <source>
        <dbReference type="ARBA" id="ARBA00022989"/>
    </source>
</evidence>
<evidence type="ECO:0000259" key="8">
    <source>
        <dbReference type="Pfam" id="PF01545"/>
    </source>
</evidence>
<comment type="caution">
    <text evidence="10">The sequence shown here is derived from an EMBL/GenBank/DDBJ whole genome shotgun (WGS) entry which is preliminary data.</text>
</comment>
<keyword evidence="5 7" id="KW-0472">Membrane</keyword>
<keyword evidence="3 7" id="KW-0812">Transmembrane</keyword>
<accession>A0ABP0AU76</accession>
<gene>
    <name evidence="10" type="ORF">SCUCBS95973_000906</name>
</gene>
<evidence type="ECO:0000256" key="1">
    <source>
        <dbReference type="ARBA" id="ARBA00004141"/>
    </source>
</evidence>
<evidence type="ECO:0000313" key="11">
    <source>
        <dbReference type="Proteomes" id="UP001642405"/>
    </source>
</evidence>
<feature type="region of interest" description="Disordered" evidence="6">
    <location>
        <begin position="39"/>
        <end position="61"/>
    </location>
</feature>
<evidence type="ECO:0000256" key="7">
    <source>
        <dbReference type="SAM" id="Phobius"/>
    </source>
</evidence>
<dbReference type="InterPro" id="IPR027469">
    <property type="entry name" value="Cation_efflux_TMD_sf"/>
</dbReference>
<dbReference type="EMBL" id="CAWUHB010000003">
    <property type="protein sequence ID" value="CAK7210785.1"/>
    <property type="molecule type" value="Genomic_DNA"/>
</dbReference>
<feature type="compositionally biased region" description="Low complexity" evidence="6">
    <location>
        <begin position="309"/>
        <end position="326"/>
    </location>
</feature>
<dbReference type="PANTHER" id="PTHR43840">
    <property type="entry name" value="MITOCHONDRIAL METAL TRANSPORTER 1-RELATED"/>
    <property type="match status" value="1"/>
</dbReference>
<evidence type="ECO:0000256" key="3">
    <source>
        <dbReference type="ARBA" id="ARBA00022692"/>
    </source>
</evidence>
<evidence type="ECO:0008006" key="12">
    <source>
        <dbReference type="Google" id="ProtNLM"/>
    </source>
</evidence>
<evidence type="ECO:0000256" key="5">
    <source>
        <dbReference type="ARBA" id="ARBA00023136"/>
    </source>
</evidence>
<feature type="transmembrane region" description="Helical" evidence="7">
    <location>
        <begin position="394"/>
        <end position="414"/>
    </location>
</feature>
<evidence type="ECO:0000256" key="2">
    <source>
        <dbReference type="ARBA" id="ARBA00022448"/>
    </source>
</evidence>
<keyword evidence="11" id="KW-1185">Reference proteome</keyword>
<dbReference type="InterPro" id="IPR036837">
    <property type="entry name" value="Cation_efflux_CTD_sf"/>
</dbReference>
<feature type="transmembrane region" description="Helical" evidence="7">
    <location>
        <begin position="365"/>
        <end position="388"/>
    </location>
</feature>
<dbReference type="InterPro" id="IPR027470">
    <property type="entry name" value="Cation_efflux_CTD"/>
</dbReference>
<dbReference type="Gene3D" id="1.20.1510.10">
    <property type="entry name" value="Cation efflux protein transmembrane domain"/>
    <property type="match status" value="1"/>
</dbReference>
<feature type="domain" description="Cation efflux protein cytoplasmic" evidence="9">
    <location>
        <begin position="581"/>
        <end position="639"/>
    </location>
</feature>